<organism evidence="6 7">
    <name type="scientific">Fulvivirga sedimenti</name>
    <dbReference type="NCBI Taxonomy" id="2879465"/>
    <lineage>
        <taxon>Bacteria</taxon>
        <taxon>Pseudomonadati</taxon>
        <taxon>Bacteroidota</taxon>
        <taxon>Cytophagia</taxon>
        <taxon>Cytophagales</taxon>
        <taxon>Fulvivirgaceae</taxon>
        <taxon>Fulvivirga</taxon>
    </lineage>
</organism>
<evidence type="ECO:0000256" key="4">
    <source>
        <dbReference type="ARBA" id="ARBA00023136"/>
    </source>
</evidence>
<feature type="transmembrane region" description="Helical" evidence="5">
    <location>
        <begin position="207"/>
        <end position="235"/>
    </location>
</feature>
<evidence type="ECO:0000256" key="3">
    <source>
        <dbReference type="ARBA" id="ARBA00022989"/>
    </source>
</evidence>
<comment type="caution">
    <text evidence="6">The sequence shown here is derived from an EMBL/GenBank/DDBJ whole genome shotgun (WGS) entry which is preliminary data.</text>
</comment>
<dbReference type="EMBL" id="JAIXNE010000007">
    <property type="protein sequence ID" value="MCA6078734.1"/>
    <property type="molecule type" value="Genomic_DNA"/>
</dbReference>
<keyword evidence="4 5" id="KW-0472">Membrane</keyword>
<dbReference type="InterPro" id="IPR023271">
    <property type="entry name" value="Aquaporin-like"/>
</dbReference>
<keyword evidence="7" id="KW-1185">Reference proteome</keyword>
<evidence type="ECO:0000256" key="1">
    <source>
        <dbReference type="ARBA" id="ARBA00004141"/>
    </source>
</evidence>
<keyword evidence="2 5" id="KW-0812">Transmembrane</keyword>
<dbReference type="GO" id="GO:0005886">
    <property type="term" value="C:plasma membrane"/>
    <property type="evidence" value="ECO:0007669"/>
    <property type="project" value="TreeGrafter"/>
</dbReference>
<comment type="subcellular location">
    <subcellularLocation>
        <location evidence="1">Membrane</location>
        <topology evidence="1">Multi-pass membrane protein</topology>
    </subcellularLocation>
</comment>
<evidence type="ECO:0000256" key="5">
    <source>
        <dbReference type="SAM" id="Phobius"/>
    </source>
</evidence>
<dbReference type="AlphaFoldDB" id="A0A9X1HYF1"/>
<evidence type="ECO:0000256" key="2">
    <source>
        <dbReference type="ARBA" id="ARBA00022692"/>
    </source>
</evidence>
<evidence type="ECO:0000313" key="6">
    <source>
        <dbReference type="EMBL" id="MCA6078734.1"/>
    </source>
</evidence>
<dbReference type="PANTHER" id="PTHR30520">
    <property type="entry name" value="FORMATE TRANSPORTER-RELATED"/>
    <property type="match status" value="1"/>
</dbReference>
<feature type="transmembrane region" description="Helical" evidence="5">
    <location>
        <begin position="172"/>
        <end position="195"/>
    </location>
</feature>
<feature type="transmembrane region" description="Helical" evidence="5">
    <location>
        <begin position="47"/>
        <end position="69"/>
    </location>
</feature>
<evidence type="ECO:0000313" key="7">
    <source>
        <dbReference type="Proteomes" id="UP001139409"/>
    </source>
</evidence>
<dbReference type="GO" id="GO:0015499">
    <property type="term" value="F:formate transmembrane transporter activity"/>
    <property type="evidence" value="ECO:0007669"/>
    <property type="project" value="TreeGrafter"/>
</dbReference>
<feature type="transmembrane region" description="Helical" evidence="5">
    <location>
        <begin position="81"/>
        <end position="98"/>
    </location>
</feature>
<gene>
    <name evidence="6" type="ORF">LDX50_27920</name>
</gene>
<sequence>MTQLRDFFRKSPKMVEDVSNYPKSAEEIFHEQVRMGLAEHNRSPGGLFVSAIAAGLEVGFTLFLTGIILTLFMSDVSGPQMHVWLALCYPIGFIFVVIGRSELFTEHTTLAVIPVLNRSTTVSSLLKTWAIIFIGNIIGGYGMAFILTQFGPSSGIISVDAFNYLSEKMVELPWNLMLGSSIIAGWLMGLLSWLVTSSQETISRILMVILVTFLIGMGGLHHSIVGSIEVFAGVLTGGTSINDYFHFQWWTTIGNIIGGVVFVSLIKFSTIRLSAKEDSD</sequence>
<reference evidence="6" key="1">
    <citation type="submission" date="2021-09" db="EMBL/GenBank/DDBJ databases">
        <title>Fulvivirga sp. isolated from coastal sediment.</title>
        <authorList>
            <person name="Yu H."/>
        </authorList>
    </citation>
    <scope>NUCLEOTIDE SEQUENCE</scope>
    <source>
        <strain evidence="6">1062</strain>
    </source>
</reference>
<dbReference type="RefSeq" id="WP_225699595.1">
    <property type="nucleotide sequence ID" value="NZ_JAIXNE010000007.1"/>
</dbReference>
<dbReference type="Gene3D" id="1.20.1080.10">
    <property type="entry name" value="Glycerol uptake facilitator protein"/>
    <property type="match status" value="1"/>
</dbReference>
<dbReference type="Pfam" id="PF01226">
    <property type="entry name" value="Form_Nir_trans"/>
    <property type="match status" value="1"/>
</dbReference>
<keyword evidence="3 5" id="KW-1133">Transmembrane helix</keyword>
<feature type="transmembrane region" description="Helical" evidence="5">
    <location>
        <begin position="247"/>
        <end position="266"/>
    </location>
</feature>
<protein>
    <submittedName>
        <fullName evidence="6">Formate/nitrite transporter family protein</fullName>
    </submittedName>
</protein>
<name>A0A9X1HYF1_9BACT</name>
<dbReference type="Proteomes" id="UP001139409">
    <property type="component" value="Unassembled WGS sequence"/>
</dbReference>
<accession>A0A9X1HYF1</accession>
<dbReference type="PANTHER" id="PTHR30520:SF2">
    <property type="entry name" value="INNER MEMBRANE PROTEIN YFDC"/>
    <property type="match status" value="1"/>
</dbReference>
<proteinExistence type="predicted"/>
<feature type="transmembrane region" description="Helical" evidence="5">
    <location>
        <begin position="128"/>
        <end position="152"/>
    </location>
</feature>
<dbReference type="InterPro" id="IPR000292">
    <property type="entry name" value="For/NO2_transpt"/>
</dbReference>